<organism evidence="1 2">
    <name type="scientific">Leptospira fainei serovar Hurstbridge str. BUT 6</name>
    <dbReference type="NCBI Taxonomy" id="1193011"/>
    <lineage>
        <taxon>Bacteria</taxon>
        <taxon>Pseudomonadati</taxon>
        <taxon>Spirochaetota</taxon>
        <taxon>Spirochaetia</taxon>
        <taxon>Leptospirales</taxon>
        <taxon>Leptospiraceae</taxon>
        <taxon>Leptospira</taxon>
    </lineage>
</organism>
<reference evidence="1" key="1">
    <citation type="submission" date="2013-04" db="EMBL/GenBank/DDBJ databases">
        <authorList>
            <person name="Harkins D.M."/>
            <person name="Durkin A.S."/>
            <person name="Selengut J.D."/>
            <person name="Sanka R."/>
            <person name="DePew J."/>
            <person name="Purushe J."/>
            <person name="Ahmed A."/>
            <person name="van der Linden H."/>
            <person name="Goris M.G.A."/>
            <person name="Hartskeerl R.A."/>
            <person name="Vinetz J.M."/>
            <person name="Sutton G.G."/>
            <person name="Nelson W.C."/>
            <person name="Fouts D.E."/>
        </authorList>
    </citation>
    <scope>NUCLEOTIDE SEQUENCE [LARGE SCALE GENOMIC DNA]</scope>
    <source>
        <strain evidence="1">BUT 6</strain>
    </source>
</reference>
<name>S3V3F8_9LEPT</name>
<protein>
    <submittedName>
        <fullName evidence="1">Uncharacterized protein</fullName>
    </submittedName>
</protein>
<dbReference type="EMBL" id="AKWZ02000004">
    <property type="protein sequence ID" value="EPG75174.1"/>
    <property type="molecule type" value="Genomic_DNA"/>
</dbReference>
<dbReference type="AlphaFoldDB" id="S3V3F8"/>
<comment type="caution">
    <text evidence="1">The sequence shown here is derived from an EMBL/GenBank/DDBJ whole genome shotgun (WGS) entry which is preliminary data.</text>
</comment>
<evidence type="ECO:0000313" key="1">
    <source>
        <dbReference type="EMBL" id="EPG75174.1"/>
    </source>
</evidence>
<dbReference type="Proteomes" id="UP000014540">
    <property type="component" value="Unassembled WGS sequence"/>
</dbReference>
<dbReference type="STRING" id="1193011.LEP1GSC058_0071"/>
<proteinExistence type="predicted"/>
<keyword evidence="2" id="KW-1185">Reference proteome</keyword>
<sequence>MIKVLPFEESISLQFPESISATDDLFQVRPLPLEPSPILLCLKRSKKIRNLRWIFLEKTFYIYGTAE</sequence>
<accession>S3V3F8</accession>
<evidence type="ECO:0000313" key="2">
    <source>
        <dbReference type="Proteomes" id="UP000014540"/>
    </source>
</evidence>
<gene>
    <name evidence="1" type="ORF">LEP1GSC058_0071</name>
</gene>